<evidence type="ECO:0000313" key="2">
    <source>
        <dbReference type="Proteomes" id="UP000295252"/>
    </source>
</evidence>
<dbReference type="STRING" id="49390.A0A068U234"/>
<gene>
    <name evidence="1" type="ORF">GSCOC_T00040021001</name>
</gene>
<keyword evidence="2" id="KW-1185">Reference proteome</keyword>
<evidence type="ECO:0000313" key="1">
    <source>
        <dbReference type="EMBL" id="CDP02586.1"/>
    </source>
</evidence>
<dbReference type="AlphaFoldDB" id="A0A068U234"/>
<dbReference type="PhylomeDB" id="A0A068U234"/>
<name>A0A068U234_COFCA</name>
<dbReference type="EMBL" id="HG739092">
    <property type="protein sequence ID" value="CDP02586.1"/>
    <property type="molecule type" value="Genomic_DNA"/>
</dbReference>
<dbReference type="Gramene" id="CDP02586">
    <property type="protein sequence ID" value="CDP02586"/>
    <property type="gene ID" value="GSCOC_T00040021001"/>
</dbReference>
<dbReference type="Pfam" id="PF03069">
    <property type="entry name" value="FmdA_AmdA"/>
    <property type="match status" value="1"/>
</dbReference>
<dbReference type="PANTHER" id="PTHR31891">
    <property type="entry name" value="FORMAMIDASE C869.04-RELATED"/>
    <property type="match status" value="1"/>
</dbReference>
<dbReference type="PANTHER" id="PTHR31891:SF8">
    <property type="entry name" value="FORMAMIDASE"/>
    <property type="match status" value="1"/>
</dbReference>
<proteinExistence type="predicted"/>
<dbReference type="InterPro" id="IPR004304">
    <property type="entry name" value="FmdA_AmdA"/>
</dbReference>
<reference evidence="2" key="1">
    <citation type="journal article" date="2014" name="Science">
        <title>The coffee genome provides insight into the convergent evolution of caffeine biosynthesis.</title>
        <authorList>
            <person name="Denoeud F."/>
            <person name="Carretero-Paulet L."/>
            <person name="Dereeper A."/>
            <person name="Droc G."/>
            <person name="Guyot R."/>
            <person name="Pietrella M."/>
            <person name="Zheng C."/>
            <person name="Alberti A."/>
            <person name="Anthony F."/>
            <person name="Aprea G."/>
            <person name="Aury J.M."/>
            <person name="Bento P."/>
            <person name="Bernard M."/>
            <person name="Bocs S."/>
            <person name="Campa C."/>
            <person name="Cenci A."/>
            <person name="Combes M.C."/>
            <person name="Crouzillat D."/>
            <person name="Da Silva C."/>
            <person name="Daddiego L."/>
            <person name="De Bellis F."/>
            <person name="Dussert S."/>
            <person name="Garsmeur O."/>
            <person name="Gayraud T."/>
            <person name="Guignon V."/>
            <person name="Jahn K."/>
            <person name="Jamilloux V."/>
            <person name="Joet T."/>
            <person name="Labadie K."/>
            <person name="Lan T."/>
            <person name="Leclercq J."/>
            <person name="Lepelley M."/>
            <person name="Leroy T."/>
            <person name="Li L.T."/>
            <person name="Librado P."/>
            <person name="Lopez L."/>
            <person name="Munoz A."/>
            <person name="Noel B."/>
            <person name="Pallavicini A."/>
            <person name="Perrotta G."/>
            <person name="Poncet V."/>
            <person name="Pot D."/>
            <person name="Priyono X."/>
            <person name="Rigoreau M."/>
            <person name="Rouard M."/>
            <person name="Rozas J."/>
            <person name="Tranchant-Dubreuil C."/>
            <person name="VanBuren R."/>
            <person name="Zhang Q."/>
            <person name="Andrade A.C."/>
            <person name="Argout X."/>
            <person name="Bertrand B."/>
            <person name="de Kochko A."/>
            <person name="Graziosi G."/>
            <person name="Henry R.J."/>
            <person name="Jayarama X."/>
            <person name="Ming R."/>
            <person name="Nagai C."/>
            <person name="Rounsley S."/>
            <person name="Sankoff D."/>
            <person name="Giuliano G."/>
            <person name="Albert V.A."/>
            <person name="Wincker P."/>
            <person name="Lashermes P."/>
        </authorList>
    </citation>
    <scope>NUCLEOTIDE SEQUENCE [LARGE SCALE GENOMIC DNA]</scope>
    <source>
        <strain evidence="2">cv. DH200-94</strain>
    </source>
</reference>
<dbReference type="Proteomes" id="UP000295252">
    <property type="component" value="Chromosome IX"/>
</dbReference>
<dbReference type="InParanoid" id="A0A068U234"/>
<accession>A0A068U234</accession>
<sequence>MTSHGSRIVIPVDVKKKPWEQKLPPHNRWLPAIPPVAEVKTGELFRVERVDCSGGGSGITKE</sequence>
<protein>
    <submittedName>
        <fullName evidence="1">Uncharacterized protein</fullName>
    </submittedName>
</protein>
<organism evidence="1 2">
    <name type="scientific">Coffea canephora</name>
    <name type="common">Robusta coffee</name>
    <dbReference type="NCBI Taxonomy" id="49390"/>
    <lineage>
        <taxon>Eukaryota</taxon>
        <taxon>Viridiplantae</taxon>
        <taxon>Streptophyta</taxon>
        <taxon>Embryophyta</taxon>
        <taxon>Tracheophyta</taxon>
        <taxon>Spermatophyta</taxon>
        <taxon>Magnoliopsida</taxon>
        <taxon>eudicotyledons</taxon>
        <taxon>Gunneridae</taxon>
        <taxon>Pentapetalae</taxon>
        <taxon>asterids</taxon>
        <taxon>lamiids</taxon>
        <taxon>Gentianales</taxon>
        <taxon>Rubiaceae</taxon>
        <taxon>Ixoroideae</taxon>
        <taxon>Gardenieae complex</taxon>
        <taxon>Bertiereae - Coffeeae clade</taxon>
        <taxon>Coffeeae</taxon>
        <taxon>Coffea</taxon>
    </lineage>
</organism>
<dbReference type="OrthoDB" id="9975579at2759"/>
<dbReference type="OMA" id="FFRVETI"/>
<dbReference type="GO" id="GO:0016811">
    <property type="term" value="F:hydrolase activity, acting on carbon-nitrogen (but not peptide) bonds, in linear amides"/>
    <property type="evidence" value="ECO:0007669"/>
    <property type="project" value="InterPro"/>
</dbReference>